<dbReference type="Proteomes" id="UP001328107">
    <property type="component" value="Unassembled WGS sequence"/>
</dbReference>
<reference evidence="3" key="1">
    <citation type="submission" date="2022-10" db="EMBL/GenBank/DDBJ databases">
        <title>Genome assembly of Pristionchus species.</title>
        <authorList>
            <person name="Yoshida K."/>
            <person name="Sommer R.J."/>
        </authorList>
    </citation>
    <scope>NUCLEOTIDE SEQUENCE [LARGE SCALE GENOMIC DNA]</scope>
    <source>
        <strain evidence="3">RS5460</strain>
    </source>
</reference>
<evidence type="ECO:0000313" key="2">
    <source>
        <dbReference type="EMBL" id="GMR43280.1"/>
    </source>
</evidence>
<accession>A0AAN5CEW1</accession>
<dbReference type="AlphaFoldDB" id="A0AAN5CEW1"/>
<feature type="non-terminal residue" evidence="2">
    <location>
        <position position="1"/>
    </location>
</feature>
<gene>
    <name evidence="2" type="ORF">PMAYCL1PPCAC_13475</name>
</gene>
<dbReference type="EMBL" id="BTRK01000003">
    <property type="protein sequence ID" value="GMR43280.1"/>
    <property type="molecule type" value="Genomic_DNA"/>
</dbReference>
<proteinExistence type="predicted"/>
<protein>
    <submittedName>
        <fullName evidence="2">Uncharacterized protein</fullName>
    </submittedName>
</protein>
<name>A0AAN5CEW1_9BILA</name>
<organism evidence="2 3">
    <name type="scientific">Pristionchus mayeri</name>
    <dbReference type="NCBI Taxonomy" id="1317129"/>
    <lineage>
        <taxon>Eukaryota</taxon>
        <taxon>Metazoa</taxon>
        <taxon>Ecdysozoa</taxon>
        <taxon>Nematoda</taxon>
        <taxon>Chromadorea</taxon>
        <taxon>Rhabditida</taxon>
        <taxon>Rhabditina</taxon>
        <taxon>Diplogasteromorpha</taxon>
        <taxon>Diplogasteroidea</taxon>
        <taxon>Neodiplogasteridae</taxon>
        <taxon>Pristionchus</taxon>
    </lineage>
</organism>
<keyword evidence="3" id="KW-1185">Reference proteome</keyword>
<comment type="caution">
    <text evidence="2">The sequence shown here is derived from an EMBL/GenBank/DDBJ whole genome shotgun (WGS) entry which is preliminary data.</text>
</comment>
<evidence type="ECO:0000256" key="1">
    <source>
        <dbReference type="SAM" id="MobiDB-lite"/>
    </source>
</evidence>
<feature type="region of interest" description="Disordered" evidence="1">
    <location>
        <begin position="1"/>
        <end position="36"/>
    </location>
</feature>
<evidence type="ECO:0000313" key="3">
    <source>
        <dbReference type="Proteomes" id="UP001328107"/>
    </source>
</evidence>
<sequence>LDGSLFEFNQKEENGQEIENERMDESKKEGKGEKLSHKENRKVDILYRAMTEISERENGIRSLYRIVCRKIEEAASIKMSLSQWKNLLRMFEKSEERLKEGYEILDVIYNSNRDMNMEIRKKEMRKVIKGISTRIILAKLAEFKKKFVGEVNGNEKAKRIKMKVGSYNIFEILLVVRF</sequence>
<feature type="compositionally biased region" description="Basic and acidic residues" evidence="1">
    <location>
        <begin position="9"/>
        <end position="36"/>
    </location>
</feature>